<dbReference type="PANTHER" id="PTHR43176:SF3">
    <property type="entry name" value="3-HYDROXYISOBUTYRYL-COA HYDROLASE, MITOCHONDRIAL"/>
    <property type="match status" value="1"/>
</dbReference>
<dbReference type="InterPro" id="IPR032259">
    <property type="entry name" value="HIBYL-CoA-H"/>
</dbReference>
<dbReference type="InterPro" id="IPR029045">
    <property type="entry name" value="ClpP/crotonase-like_dom_sf"/>
</dbReference>
<sequence>MNPPVLFEEKAASNGMRVGIATLNAPQTLNGLSLEMVDLLAERLDVWARDAGLAIVVLQGAGDKAFSAGGDLHGLYRSMQQHRGQGAWANRLARDFFEREYRLDYRIHTYPKPLLCWGHGIVMGGGVGLMMGASHRVVSETSRIAMPEISIGLFPDVGGSWLLNRMPGRTGLFLALTGAHLNTSDAFYAGVADFRLDSADWPRFMQTLLDTPWAGQAGGPGNGAPPPRSINDGLLRRALLAHEPPAPLPPGPLRQHAFQINSLCSGNDLGAIHQAIAALEEHADPWLARAAATMLAGSPGSARLAFTLQQRTRLCSLADVFRTEYIAALACAAHGDFAEGIRALLIDKDKQPKWNPATLDDASEAWVQRFFEPPWPEGEPHPLADLGPPEN</sequence>
<keyword evidence="3" id="KW-0378">Hydrolase</keyword>
<organism evidence="6 7">
    <name type="scientific">Bordetella genomosp. 7</name>
    <dbReference type="NCBI Taxonomy" id="1416805"/>
    <lineage>
        <taxon>Bacteria</taxon>
        <taxon>Pseudomonadati</taxon>
        <taxon>Pseudomonadota</taxon>
        <taxon>Betaproteobacteria</taxon>
        <taxon>Burkholderiales</taxon>
        <taxon>Alcaligenaceae</taxon>
        <taxon>Bordetella</taxon>
    </lineage>
</organism>
<dbReference type="SUPFAM" id="SSF52096">
    <property type="entry name" value="ClpP/crotonase"/>
    <property type="match status" value="1"/>
</dbReference>
<reference evidence="7" key="1">
    <citation type="submission" date="2017-05" db="EMBL/GenBank/DDBJ databases">
        <title>Complete and WGS of Bordetella genogroups.</title>
        <authorList>
            <person name="Spilker T."/>
            <person name="Lipuma J."/>
        </authorList>
    </citation>
    <scope>NUCLEOTIDE SEQUENCE [LARGE SCALE GENOMIC DNA]</scope>
    <source>
        <strain evidence="7">AU18089</strain>
    </source>
</reference>
<evidence type="ECO:0000259" key="5">
    <source>
        <dbReference type="Pfam" id="PF16113"/>
    </source>
</evidence>
<dbReference type="Proteomes" id="UP000216947">
    <property type="component" value="Unassembled WGS sequence"/>
</dbReference>
<protein>
    <recommendedName>
        <fullName evidence="2">3-hydroxyisobutyryl-CoA hydrolase</fullName>
        <ecNumber evidence="2">3.1.2.4</ecNumber>
    </recommendedName>
</protein>
<evidence type="ECO:0000256" key="3">
    <source>
        <dbReference type="ARBA" id="ARBA00022801"/>
    </source>
</evidence>
<dbReference type="EMBL" id="NEVK01000004">
    <property type="protein sequence ID" value="OZI22594.1"/>
    <property type="molecule type" value="Genomic_DNA"/>
</dbReference>
<keyword evidence="7" id="KW-1185">Reference proteome</keyword>
<dbReference type="EC" id="3.1.2.4" evidence="2"/>
<dbReference type="GO" id="GO:0003860">
    <property type="term" value="F:3-hydroxyisobutyryl-CoA hydrolase activity"/>
    <property type="evidence" value="ECO:0007669"/>
    <property type="project" value="UniProtKB-EC"/>
</dbReference>
<feature type="region of interest" description="Disordered" evidence="4">
    <location>
        <begin position="371"/>
        <end position="391"/>
    </location>
</feature>
<accession>A0A261RC59</accession>
<dbReference type="CDD" id="cd06558">
    <property type="entry name" value="crotonase-like"/>
    <property type="match status" value="1"/>
</dbReference>
<dbReference type="PANTHER" id="PTHR43176">
    <property type="entry name" value="3-HYDROXYISOBUTYRYL-COA HYDROLASE-RELATED"/>
    <property type="match status" value="1"/>
</dbReference>
<dbReference type="GO" id="GO:0005829">
    <property type="term" value="C:cytosol"/>
    <property type="evidence" value="ECO:0007669"/>
    <property type="project" value="TreeGrafter"/>
</dbReference>
<name>A0A261RC59_9BORD</name>
<dbReference type="InterPro" id="IPR045004">
    <property type="entry name" value="ECH_dom"/>
</dbReference>
<comment type="caution">
    <text evidence="6">The sequence shown here is derived from an EMBL/GenBank/DDBJ whole genome shotgun (WGS) entry which is preliminary data.</text>
</comment>
<feature type="domain" description="Enoyl-CoA hydratase/isomerase" evidence="5">
    <location>
        <begin position="18"/>
        <end position="371"/>
    </location>
</feature>
<comment type="catalytic activity">
    <reaction evidence="1">
        <text>3-hydroxy-2-methylpropanoyl-CoA + H2O = 3-hydroxy-2-methylpropanoate + CoA + H(+)</text>
        <dbReference type="Rhea" id="RHEA:20888"/>
        <dbReference type="ChEBI" id="CHEBI:11805"/>
        <dbReference type="ChEBI" id="CHEBI:15377"/>
        <dbReference type="ChEBI" id="CHEBI:15378"/>
        <dbReference type="ChEBI" id="CHEBI:57287"/>
        <dbReference type="ChEBI" id="CHEBI:57340"/>
        <dbReference type="EC" id="3.1.2.4"/>
    </reaction>
</comment>
<evidence type="ECO:0000256" key="4">
    <source>
        <dbReference type="SAM" id="MobiDB-lite"/>
    </source>
</evidence>
<dbReference type="GO" id="GO:0006574">
    <property type="term" value="P:L-valine catabolic process"/>
    <property type="evidence" value="ECO:0007669"/>
    <property type="project" value="TreeGrafter"/>
</dbReference>
<evidence type="ECO:0000256" key="2">
    <source>
        <dbReference type="ARBA" id="ARBA00011915"/>
    </source>
</evidence>
<proteinExistence type="predicted"/>
<evidence type="ECO:0000256" key="1">
    <source>
        <dbReference type="ARBA" id="ARBA00001709"/>
    </source>
</evidence>
<evidence type="ECO:0000313" key="7">
    <source>
        <dbReference type="Proteomes" id="UP000216947"/>
    </source>
</evidence>
<dbReference type="RefSeq" id="WP_026638599.1">
    <property type="nucleotide sequence ID" value="NZ_NEVK01000004.1"/>
</dbReference>
<dbReference type="Gene3D" id="3.90.226.10">
    <property type="entry name" value="2-enoyl-CoA Hydratase, Chain A, domain 1"/>
    <property type="match status" value="1"/>
</dbReference>
<dbReference type="AlphaFoldDB" id="A0A261RC59"/>
<dbReference type="NCBIfam" id="NF004127">
    <property type="entry name" value="PRK05617.1"/>
    <property type="match status" value="1"/>
</dbReference>
<gene>
    <name evidence="6" type="ORF">CAL19_08725</name>
</gene>
<evidence type="ECO:0000313" key="6">
    <source>
        <dbReference type="EMBL" id="OZI22594.1"/>
    </source>
</evidence>
<dbReference type="Pfam" id="PF16113">
    <property type="entry name" value="ECH_2"/>
    <property type="match status" value="1"/>
</dbReference>